<dbReference type="eggNOG" id="COG3675">
    <property type="taxonomic scope" value="Bacteria"/>
</dbReference>
<dbReference type="InterPro" id="IPR051218">
    <property type="entry name" value="Sec_MonoDiacylglyc_Lipase"/>
</dbReference>
<dbReference type="Pfam" id="PF01764">
    <property type="entry name" value="Lipase_3"/>
    <property type="match status" value="1"/>
</dbReference>
<dbReference type="STRING" id="203124.Tery_1685"/>
<accession>Q114W8</accession>
<protein>
    <submittedName>
        <fullName evidence="2">Lipase, class 3</fullName>
    </submittedName>
</protein>
<dbReference type="Gene3D" id="3.40.50.1820">
    <property type="entry name" value="alpha/beta hydrolase"/>
    <property type="match status" value="1"/>
</dbReference>
<reference evidence="2" key="1">
    <citation type="submission" date="2006-06" db="EMBL/GenBank/DDBJ databases">
        <title>Complete sequence of Trichodesmium erythraeum IMS101.</title>
        <authorList>
            <consortium name="US DOE Joint Genome Institute"/>
            <person name="Copeland A."/>
            <person name="Lucas S."/>
            <person name="Lapidus A."/>
            <person name="Barry K."/>
            <person name="Detter J.C."/>
            <person name="Glavina del Rio T."/>
            <person name="Hammon N."/>
            <person name="Israni S."/>
            <person name="Dalin E."/>
            <person name="Tice H."/>
            <person name="Pitluck S."/>
            <person name="Kiss H."/>
            <person name="Munk A.C."/>
            <person name="Brettin T."/>
            <person name="Bruce D."/>
            <person name="Han C."/>
            <person name="Tapia R."/>
            <person name="Gilna P."/>
            <person name="Schmutz J."/>
            <person name="Larimer F."/>
            <person name="Land M."/>
            <person name="Hauser L."/>
            <person name="Kyrpides N."/>
            <person name="Kim E."/>
            <person name="Richardson P."/>
        </authorList>
    </citation>
    <scope>NUCLEOTIDE SEQUENCE [LARGE SCALE GENOMIC DNA]</scope>
    <source>
        <strain evidence="2">IMS101</strain>
    </source>
</reference>
<organism evidence="2">
    <name type="scientific">Trichodesmium erythraeum (strain IMS101)</name>
    <dbReference type="NCBI Taxonomy" id="203124"/>
    <lineage>
        <taxon>Bacteria</taxon>
        <taxon>Bacillati</taxon>
        <taxon>Cyanobacteriota</taxon>
        <taxon>Cyanophyceae</taxon>
        <taxon>Oscillatoriophycideae</taxon>
        <taxon>Oscillatoriales</taxon>
        <taxon>Microcoleaceae</taxon>
        <taxon>Trichodesmium</taxon>
    </lineage>
</organism>
<name>Q114W8_TRIEI</name>
<dbReference type="InterPro" id="IPR029058">
    <property type="entry name" value="AB_hydrolase_fold"/>
</dbReference>
<dbReference type="CDD" id="cd00519">
    <property type="entry name" value="Lipase_3"/>
    <property type="match status" value="1"/>
</dbReference>
<dbReference type="ESTHER" id="trier-q114w8">
    <property type="family name" value="Lipase_3"/>
</dbReference>
<dbReference type="GO" id="GO:0006629">
    <property type="term" value="P:lipid metabolic process"/>
    <property type="evidence" value="ECO:0007669"/>
    <property type="project" value="InterPro"/>
</dbReference>
<proteinExistence type="predicted"/>
<dbReference type="PANTHER" id="PTHR45856:SF24">
    <property type="entry name" value="FUNGAL LIPASE-LIKE DOMAIN-CONTAINING PROTEIN"/>
    <property type="match status" value="1"/>
</dbReference>
<dbReference type="InterPro" id="IPR002921">
    <property type="entry name" value="Fungal_lipase-type"/>
</dbReference>
<dbReference type="PANTHER" id="PTHR45856">
    <property type="entry name" value="ALPHA/BETA-HYDROLASES SUPERFAMILY PROTEIN"/>
    <property type="match status" value="1"/>
</dbReference>
<evidence type="ECO:0000313" key="2">
    <source>
        <dbReference type="EMBL" id="ABG50956.1"/>
    </source>
</evidence>
<evidence type="ECO:0000259" key="1">
    <source>
        <dbReference type="Pfam" id="PF01764"/>
    </source>
</evidence>
<dbReference type="AlphaFoldDB" id="Q114W8"/>
<feature type="domain" description="Fungal lipase-type" evidence="1">
    <location>
        <begin position="82"/>
        <end position="209"/>
    </location>
</feature>
<gene>
    <name evidence="2" type="ordered locus">Tery_1685</name>
</gene>
<dbReference type="KEGG" id="ter:Tery_1685"/>
<dbReference type="EMBL" id="CP000393">
    <property type="protein sequence ID" value="ABG50956.1"/>
    <property type="molecule type" value="Genomic_DNA"/>
</dbReference>
<dbReference type="SUPFAM" id="SSF53474">
    <property type="entry name" value="alpha/beta-Hydrolases"/>
    <property type="match status" value="1"/>
</dbReference>
<dbReference type="HOGENOM" id="CLU_032957_4_0_3"/>
<sequence length="276" mass="31664">MKTIENDLRTIEPYKTFLSKNNAYWMARISDLTYCCGQDSKPDEEKIIADLKAEDKKFISVTGESKNSSQAILVEHEDYLCMGFRGTDELKDWLDNINVKRKKMLFGKFHAGFANSLKDVWKPLFNKYQELRQKKKRPLFLTGHSLGGSIATVAAARLIHQDLPFISVYTFGQPRTVDRRTARVFNAEAKSRFFRFHNNNDIITRVPSRTAGYSHVGTCVYVTQEITLHVDPGFWFRFVDGIDGVVNDISKLSIDFIADHDMGKYLSAVKSWNLIT</sequence>